<dbReference type="GO" id="GO:0001729">
    <property type="term" value="F:ceramide kinase activity"/>
    <property type="evidence" value="ECO:0007669"/>
    <property type="project" value="TreeGrafter"/>
</dbReference>
<dbReference type="GO" id="GO:0047620">
    <property type="term" value="F:acylglycerol kinase activity"/>
    <property type="evidence" value="ECO:0007669"/>
    <property type="project" value="TreeGrafter"/>
</dbReference>
<protein>
    <submittedName>
        <fullName evidence="3">DAGKc domain-containing protein</fullName>
    </submittedName>
</protein>
<dbReference type="SUPFAM" id="SSF111331">
    <property type="entry name" value="NAD kinase/diacylglycerol kinase-like"/>
    <property type="match status" value="1"/>
</dbReference>
<proteinExistence type="predicted"/>
<feature type="domain" description="DAGKc" evidence="1">
    <location>
        <begin position="62"/>
        <end position="159"/>
    </location>
</feature>
<dbReference type="GO" id="GO:0016020">
    <property type="term" value="C:membrane"/>
    <property type="evidence" value="ECO:0007669"/>
    <property type="project" value="TreeGrafter"/>
</dbReference>
<dbReference type="Gene3D" id="3.40.50.10330">
    <property type="entry name" value="Probable inorganic polyphosphate/atp-NAD kinase, domain 1"/>
    <property type="match status" value="1"/>
</dbReference>
<dbReference type="PANTHER" id="PTHR12358">
    <property type="entry name" value="SPHINGOSINE KINASE"/>
    <property type="match status" value="1"/>
</dbReference>
<dbReference type="PANTHER" id="PTHR12358:SF31">
    <property type="entry name" value="ACYLGLYCEROL KINASE, MITOCHONDRIAL"/>
    <property type="match status" value="1"/>
</dbReference>
<organism evidence="2 3">
    <name type="scientific">Meloidogyne hapla</name>
    <name type="common">Root-knot nematode worm</name>
    <dbReference type="NCBI Taxonomy" id="6305"/>
    <lineage>
        <taxon>Eukaryota</taxon>
        <taxon>Metazoa</taxon>
        <taxon>Ecdysozoa</taxon>
        <taxon>Nematoda</taxon>
        <taxon>Chromadorea</taxon>
        <taxon>Rhabditida</taxon>
        <taxon>Tylenchina</taxon>
        <taxon>Tylenchomorpha</taxon>
        <taxon>Tylenchoidea</taxon>
        <taxon>Meloidogynidae</taxon>
        <taxon>Meloidogyninae</taxon>
        <taxon>Meloidogyne</taxon>
    </lineage>
</organism>
<dbReference type="PROSITE" id="PS50146">
    <property type="entry name" value="DAGK"/>
    <property type="match status" value="1"/>
</dbReference>
<dbReference type="InterPro" id="IPR050187">
    <property type="entry name" value="Lipid_Phosphate_FormReg"/>
</dbReference>
<accession>A0A1I8BBH2</accession>
<dbReference type="GO" id="GO:0046512">
    <property type="term" value="P:sphingosine biosynthetic process"/>
    <property type="evidence" value="ECO:0007669"/>
    <property type="project" value="TreeGrafter"/>
</dbReference>
<reference evidence="3" key="1">
    <citation type="submission" date="2016-11" db="UniProtKB">
        <authorList>
            <consortium name="WormBaseParasite"/>
        </authorList>
    </citation>
    <scope>IDENTIFICATION</scope>
</reference>
<dbReference type="GO" id="GO:0004143">
    <property type="term" value="F:ATP-dependent diacylglycerol kinase activity"/>
    <property type="evidence" value="ECO:0007669"/>
    <property type="project" value="TreeGrafter"/>
</dbReference>
<keyword evidence="2" id="KW-1185">Reference proteome</keyword>
<evidence type="ECO:0000259" key="1">
    <source>
        <dbReference type="PROSITE" id="PS50146"/>
    </source>
</evidence>
<dbReference type="InterPro" id="IPR017438">
    <property type="entry name" value="ATP-NAD_kinase_N"/>
</dbReference>
<dbReference type="OMA" id="CKTENIS"/>
<dbReference type="InterPro" id="IPR001206">
    <property type="entry name" value="Diacylglycerol_kinase_cat_dom"/>
</dbReference>
<evidence type="ECO:0000313" key="3">
    <source>
        <dbReference type="WBParaSite" id="MhA1_Contig1833.frz3.gene15"/>
    </source>
</evidence>
<dbReference type="Proteomes" id="UP000095281">
    <property type="component" value="Unplaced"/>
</dbReference>
<evidence type="ECO:0000313" key="2">
    <source>
        <dbReference type="Proteomes" id="UP000095281"/>
    </source>
</evidence>
<dbReference type="WBParaSite" id="MhA1_Contig1833.frz3.gene15">
    <property type="protein sequence ID" value="MhA1_Contig1833.frz3.gene15"/>
    <property type="gene ID" value="MhA1_Contig1833.frz3.gene15"/>
</dbReference>
<dbReference type="GO" id="GO:0005739">
    <property type="term" value="C:mitochondrion"/>
    <property type="evidence" value="ECO:0007669"/>
    <property type="project" value="TreeGrafter"/>
</dbReference>
<dbReference type="InterPro" id="IPR016064">
    <property type="entry name" value="NAD/diacylglycerol_kinase_sf"/>
</dbReference>
<dbReference type="Pfam" id="PF00781">
    <property type="entry name" value="DAGK_cat"/>
    <property type="match status" value="1"/>
</dbReference>
<dbReference type="AlphaFoldDB" id="A0A1I8BBH2"/>
<name>A0A1I8BBH2_MELHA</name>
<dbReference type="GO" id="GO:0046513">
    <property type="term" value="P:ceramide biosynthetic process"/>
    <property type="evidence" value="ECO:0007669"/>
    <property type="project" value="TreeGrafter"/>
</dbReference>
<sequence length="455" mass="51614">MSLTLKRFAEAILRHKKKSIFALVVAITGGNALNSKIKDDEVRRFYGEKAKQFGAVPIHPNQKLRKVVVLINNEAKRQHAARIFNKNGLPLLNLAGLDVNVINVSSQSEMENITRTIDYKEADCIFLVGGDGTICHALNGILQKTKIEEQPPIGIFPGGNRNKTFSILGFLKESVDPKSNVRLYCESTMALIEGKQKQFYPIYCKTENISDKETKEKTENISSTISLPSLNYFLSEIALGWFEHCELKIPKFWWMGPLSGYFTYFLEFFKISPKSPIRVEIAYEEFCPGCRNCIKIPKNNGSFLSWLFGTSDKVNDPKLTELIKKENPSCGDIHSIGVSGTDIRLNAEQTENSSKLKLKIFTTIGMLGTLREALRRTSFTSNNYGRDYIVDNFETNIEAKRIVLRFTNIPPKLCKLTISGDSLDFSDYLEKELIVETMRQPLQFFVPNLKESEEK</sequence>